<feature type="signal peptide" evidence="1">
    <location>
        <begin position="1"/>
        <end position="30"/>
    </location>
</feature>
<dbReference type="AlphaFoldDB" id="A0A8K0GT17"/>
<organism evidence="2 3">
    <name type="scientific">Rhamnella rubrinervis</name>
    <dbReference type="NCBI Taxonomy" id="2594499"/>
    <lineage>
        <taxon>Eukaryota</taxon>
        <taxon>Viridiplantae</taxon>
        <taxon>Streptophyta</taxon>
        <taxon>Embryophyta</taxon>
        <taxon>Tracheophyta</taxon>
        <taxon>Spermatophyta</taxon>
        <taxon>Magnoliopsida</taxon>
        <taxon>eudicotyledons</taxon>
        <taxon>Gunneridae</taxon>
        <taxon>Pentapetalae</taxon>
        <taxon>rosids</taxon>
        <taxon>fabids</taxon>
        <taxon>Rosales</taxon>
        <taxon>Rhamnaceae</taxon>
        <taxon>rhamnoid group</taxon>
        <taxon>Rhamneae</taxon>
        <taxon>Rhamnella</taxon>
    </lineage>
</organism>
<evidence type="ECO:0000256" key="1">
    <source>
        <dbReference type="SAM" id="SignalP"/>
    </source>
</evidence>
<evidence type="ECO:0000313" key="3">
    <source>
        <dbReference type="Proteomes" id="UP000796880"/>
    </source>
</evidence>
<dbReference type="Pfam" id="PF13668">
    <property type="entry name" value="Ferritin_2"/>
    <property type="match status" value="1"/>
</dbReference>
<dbReference type="PANTHER" id="PTHR31694">
    <property type="entry name" value="DESICCATION-LIKE PROTEIN"/>
    <property type="match status" value="1"/>
</dbReference>
<proteinExistence type="predicted"/>
<evidence type="ECO:0008006" key="4">
    <source>
        <dbReference type="Google" id="ProtNLM"/>
    </source>
</evidence>
<dbReference type="PANTHER" id="PTHR31694:SF26">
    <property type="entry name" value="OS05G0151100 PROTEIN"/>
    <property type="match status" value="1"/>
</dbReference>
<feature type="chain" id="PRO_5035461604" description="Desiccation-related protein PCC13-62" evidence="1">
    <location>
        <begin position="31"/>
        <end position="315"/>
    </location>
</feature>
<accession>A0A8K0GT17</accession>
<gene>
    <name evidence="2" type="ORF">FNV43_RR23513</name>
</gene>
<dbReference type="EMBL" id="VOIH02000010">
    <property type="protein sequence ID" value="KAF3436421.1"/>
    <property type="molecule type" value="Genomic_DNA"/>
</dbReference>
<keyword evidence="1" id="KW-0732">Signal</keyword>
<protein>
    <recommendedName>
        <fullName evidence="4">Desiccation-related protein PCC13-62</fullName>
    </recommendedName>
</protein>
<comment type="caution">
    <text evidence="2">The sequence shown here is derived from an EMBL/GenBank/DDBJ whole genome shotgun (WGS) entry which is preliminary data.</text>
</comment>
<sequence>MAIPSFYSARIVLVIVTVELMIFSQQMVWGADPRNTSCGAPIEATDADRVQFALNLEFLEAEFFLYGALGQGLDSINASLAQGGPPPVGGQKANLDPLDRSVIEEFAFQEVGHLRAIVDRVGGFPRPLLNLSGLNFAKLMDEAVGFPLNPPFDPYADSVNYLLAAYTIPYVGLVGYVGTIPSLTLSTSRSLVASLLAVEAGQDAVIRAFLYERARKLVYPYTITVADFTNSISGLRNRLAMCGNKDEGLIVPLELGAENRTTSNVLSADTYSLGYARTPPEILRIVYSTASEYRPGGFFPKGANGNIAQRFLVNN</sequence>
<evidence type="ECO:0000313" key="2">
    <source>
        <dbReference type="EMBL" id="KAF3436421.1"/>
    </source>
</evidence>
<name>A0A8K0GT17_9ROSA</name>
<dbReference type="OrthoDB" id="1001765at2759"/>
<dbReference type="Proteomes" id="UP000796880">
    <property type="component" value="Unassembled WGS sequence"/>
</dbReference>
<keyword evidence="3" id="KW-1185">Reference proteome</keyword>
<dbReference type="InterPro" id="IPR052965">
    <property type="entry name" value="Pigment-catalase-like"/>
</dbReference>
<reference evidence="2" key="1">
    <citation type="submission" date="2020-03" db="EMBL/GenBank/DDBJ databases">
        <title>A high-quality chromosome-level genome assembly of a woody plant with both climbing and erect habits, Rhamnella rubrinervis.</title>
        <authorList>
            <person name="Lu Z."/>
            <person name="Yang Y."/>
            <person name="Zhu X."/>
            <person name="Sun Y."/>
        </authorList>
    </citation>
    <scope>NUCLEOTIDE SEQUENCE</scope>
    <source>
        <strain evidence="2">BYM</strain>
        <tissue evidence="2">Leaf</tissue>
    </source>
</reference>